<protein>
    <recommendedName>
        <fullName evidence="3">Phosphoglycerate mutase-like protein</fullName>
    </recommendedName>
</protein>
<dbReference type="GO" id="GO:0005737">
    <property type="term" value="C:cytoplasm"/>
    <property type="evidence" value="ECO:0007669"/>
    <property type="project" value="TreeGrafter"/>
</dbReference>
<accession>A0A3M7A172</accession>
<dbReference type="VEuPathDB" id="FungiDB:BTJ68_04450"/>
<dbReference type="Proteomes" id="UP000271337">
    <property type="component" value="Unassembled WGS sequence"/>
</dbReference>
<evidence type="ECO:0000313" key="1">
    <source>
        <dbReference type="EMBL" id="RMY21255.1"/>
    </source>
</evidence>
<dbReference type="SUPFAM" id="SSF53254">
    <property type="entry name" value="Phosphoglycerate mutase-like"/>
    <property type="match status" value="1"/>
</dbReference>
<name>A0A3M7A172_HORWE</name>
<dbReference type="InterPro" id="IPR013078">
    <property type="entry name" value="His_Pase_superF_clade-1"/>
</dbReference>
<sequence>MSRISTFAAFCSSFTDKANMAPDSRIILTRHAQAEHNVDLDYSIADAPLTPLGKKQAATLAPQIKELAKEVDLVVSSPLKRTLQTTKLGWAPALERLGIENVICLPQAQECNAHPCDTGSPKEVLEAESEFAGFDLSGLTPDWISKKGFYAADPTSLANRAKWVRQWLRDRPEKTIVLVAHGDVLRRITSGPSGPSTYMWQNAEAKIVRFDAKSVDSDDCWLDVENTVALAGGYSPTSTEMDLVGTEELPKNL</sequence>
<dbReference type="PANTHER" id="PTHR48100">
    <property type="entry name" value="BROAD-SPECIFICITY PHOSPHATASE YOR283W-RELATED"/>
    <property type="match status" value="1"/>
</dbReference>
<comment type="caution">
    <text evidence="1">The sequence shown here is derived from an EMBL/GenBank/DDBJ whole genome shotgun (WGS) entry which is preliminary data.</text>
</comment>
<reference evidence="1 2" key="1">
    <citation type="journal article" date="2018" name="BMC Genomics">
        <title>Genomic evidence for intraspecific hybridization in a clonal and extremely halotolerant yeast.</title>
        <authorList>
            <person name="Gostincar C."/>
            <person name="Stajich J.E."/>
            <person name="Zupancic J."/>
            <person name="Zalar P."/>
            <person name="Gunde-Cimerman N."/>
        </authorList>
    </citation>
    <scope>NUCLEOTIDE SEQUENCE [LARGE SCALE GENOMIC DNA]</scope>
    <source>
        <strain evidence="1 2">EXF-6669</strain>
    </source>
</reference>
<dbReference type="PANTHER" id="PTHR48100:SF54">
    <property type="entry name" value="PHOSPHATASE SPAC5H10.03-RELATED"/>
    <property type="match status" value="1"/>
</dbReference>
<dbReference type="SMART" id="SM00855">
    <property type="entry name" value="PGAM"/>
    <property type="match status" value="1"/>
</dbReference>
<dbReference type="GO" id="GO:0016791">
    <property type="term" value="F:phosphatase activity"/>
    <property type="evidence" value="ECO:0007669"/>
    <property type="project" value="TreeGrafter"/>
</dbReference>
<dbReference type="Gene3D" id="3.40.50.1240">
    <property type="entry name" value="Phosphoglycerate mutase-like"/>
    <property type="match status" value="1"/>
</dbReference>
<gene>
    <name evidence="1" type="ORF">D0867_03446</name>
</gene>
<dbReference type="AlphaFoldDB" id="A0A3M7A172"/>
<proteinExistence type="predicted"/>
<dbReference type="Pfam" id="PF00300">
    <property type="entry name" value="His_Phos_1"/>
    <property type="match status" value="1"/>
</dbReference>
<evidence type="ECO:0000313" key="2">
    <source>
        <dbReference type="Proteomes" id="UP000271337"/>
    </source>
</evidence>
<organism evidence="1 2">
    <name type="scientific">Hortaea werneckii</name>
    <name type="common">Black yeast</name>
    <name type="synonym">Cladosporium werneckii</name>
    <dbReference type="NCBI Taxonomy" id="91943"/>
    <lineage>
        <taxon>Eukaryota</taxon>
        <taxon>Fungi</taxon>
        <taxon>Dikarya</taxon>
        <taxon>Ascomycota</taxon>
        <taxon>Pezizomycotina</taxon>
        <taxon>Dothideomycetes</taxon>
        <taxon>Dothideomycetidae</taxon>
        <taxon>Mycosphaerellales</taxon>
        <taxon>Teratosphaeriaceae</taxon>
        <taxon>Hortaea</taxon>
    </lineage>
</organism>
<dbReference type="InterPro" id="IPR050275">
    <property type="entry name" value="PGM_Phosphatase"/>
</dbReference>
<dbReference type="CDD" id="cd07067">
    <property type="entry name" value="HP_PGM_like"/>
    <property type="match status" value="1"/>
</dbReference>
<evidence type="ECO:0008006" key="3">
    <source>
        <dbReference type="Google" id="ProtNLM"/>
    </source>
</evidence>
<dbReference type="OrthoDB" id="496981at2759"/>
<dbReference type="EMBL" id="QWIL01000259">
    <property type="protein sequence ID" value="RMY21255.1"/>
    <property type="molecule type" value="Genomic_DNA"/>
</dbReference>
<dbReference type="InterPro" id="IPR029033">
    <property type="entry name" value="His_PPase_superfam"/>
</dbReference>